<dbReference type="CDD" id="cd00761">
    <property type="entry name" value="Glyco_tranf_GTA_type"/>
    <property type="match status" value="1"/>
</dbReference>
<feature type="domain" description="Glycosyltransferase 2-like" evidence="1">
    <location>
        <begin position="10"/>
        <end position="120"/>
    </location>
</feature>
<evidence type="ECO:0000313" key="2">
    <source>
        <dbReference type="EMBL" id="SMP82003.1"/>
    </source>
</evidence>
<organism evidence="2 3">
    <name type="scientific">Noviherbaspirillum suwonense</name>
    <dbReference type="NCBI Taxonomy" id="1224511"/>
    <lineage>
        <taxon>Bacteria</taxon>
        <taxon>Pseudomonadati</taxon>
        <taxon>Pseudomonadota</taxon>
        <taxon>Betaproteobacteria</taxon>
        <taxon>Burkholderiales</taxon>
        <taxon>Oxalobacteraceae</taxon>
        <taxon>Noviherbaspirillum</taxon>
    </lineage>
</organism>
<protein>
    <submittedName>
        <fullName evidence="2">Glycosyl transferase family 2</fullName>
    </submittedName>
</protein>
<evidence type="ECO:0000259" key="1">
    <source>
        <dbReference type="Pfam" id="PF00535"/>
    </source>
</evidence>
<dbReference type="InterPro" id="IPR029044">
    <property type="entry name" value="Nucleotide-diphossugar_trans"/>
</dbReference>
<accession>A0ABY1QW15</accession>
<dbReference type="Proteomes" id="UP001158049">
    <property type="component" value="Unassembled WGS sequence"/>
</dbReference>
<dbReference type="InterPro" id="IPR050834">
    <property type="entry name" value="Glycosyltransf_2"/>
</dbReference>
<dbReference type="GO" id="GO:0016740">
    <property type="term" value="F:transferase activity"/>
    <property type="evidence" value="ECO:0007669"/>
    <property type="project" value="UniProtKB-KW"/>
</dbReference>
<dbReference type="PANTHER" id="PTHR43685">
    <property type="entry name" value="GLYCOSYLTRANSFERASE"/>
    <property type="match status" value="1"/>
</dbReference>
<sequence>MDSLSSAYISVVIPTRNRAQLLARTLQAIKAQSFQRFEVIVVDDASDEYTRSQYREVWTALDSRFILHSLGQNGNRGLGPSITRNIGLSIAHGEVIAFCDDDDFWTASDHLESMASIFLARPEIDMYIANQTGVSSHGIEIEDWFPKLTAALASRAVSSEPGNIVSIQELCEAGGFAHLNILSLRKRPINQFGGFWERVTYEEDRDFFWRMLDSCNKVFYNPKIVAQHNIPDPKKTDNQSTQHPLVERWLLAILVCQHIATSAKHPSISGLARRYEGDLLRRLATHFASAGQHALGFAFARQALGARFSFKWSGYLTLLAFKALLINEVR</sequence>
<proteinExistence type="predicted"/>
<keyword evidence="2" id="KW-0808">Transferase</keyword>
<evidence type="ECO:0000313" key="3">
    <source>
        <dbReference type="Proteomes" id="UP001158049"/>
    </source>
</evidence>
<gene>
    <name evidence="2" type="ORF">SAMN06295970_1512</name>
</gene>
<dbReference type="PANTHER" id="PTHR43685:SF2">
    <property type="entry name" value="GLYCOSYLTRANSFERASE 2-LIKE DOMAIN-CONTAINING PROTEIN"/>
    <property type="match status" value="1"/>
</dbReference>
<dbReference type="Pfam" id="PF00535">
    <property type="entry name" value="Glycos_transf_2"/>
    <property type="match status" value="1"/>
</dbReference>
<dbReference type="InterPro" id="IPR001173">
    <property type="entry name" value="Glyco_trans_2-like"/>
</dbReference>
<dbReference type="Gene3D" id="3.90.550.10">
    <property type="entry name" value="Spore Coat Polysaccharide Biosynthesis Protein SpsA, Chain A"/>
    <property type="match status" value="1"/>
</dbReference>
<keyword evidence="3" id="KW-1185">Reference proteome</keyword>
<dbReference type="SUPFAM" id="SSF53448">
    <property type="entry name" value="Nucleotide-diphospho-sugar transferases"/>
    <property type="match status" value="1"/>
</dbReference>
<reference evidence="2 3" key="1">
    <citation type="submission" date="2017-05" db="EMBL/GenBank/DDBJ databases">
        <authorList>
            <person name="Varghese N."/>
            <person name="Submissions S."/>
        </authorList>
    </citation>
    <scope>NUCLEOTIDE SEQUENCE [LARGE SCALE GENOMIC DNA]</scope>
    <source>
        <strain evidence="2 3">DSM 26001</strain>
    </source>
</reference>
<name>A0ABY1QW15_9BURK</name>
<comment type="caution">
    <text evidence="2">The sequence shown here is derived from an EMBL/GenBank/DDBJ whole genome shotgun (WGS) entry which is preliminary data.</text>
</comment>
<dbReference type="EMBL" id="FXUL01000051">
    <property type="protein sequence ID" value="SMP82003.1"/>
    <property type="molecule type" value="Genomic_DNA"/>
</dbReference>